<sequence>MHINIHPTTLTQVFIFLATNSLLSMASMGFSYAQIHVRQEKVRRRISEKAAATMTKNKSTAEQGEENTKNESLMAEEQKKVRNSRTAGRVHPCASSTAAASSPSGGHH</sequence>
<evidence type="ECO:0000313" key="2">
    <source>
        <dbReference type="Proteomes" id="UP001732700"/>
    </source>
</evidence>
<protein>
    <submittedName>
        <fullName evidence="1">Uncharacterized protein</fullName>
    </submittedName>
</protein>
<reference evidence="1" key="1">
    <citation type="submission" date="2021-05" db="EMBL/GenBank/DDBJ databases">
        <authorList>
            <person name="Scholz U."/>
            <person name="Mascher M."/>
            <person name="Fiebig A."/>
        </authorList>
    </citation>
    <scope>NUCLEOTIDE SEQUENCE [LARGE SCALE GENOMIC DNA]</scope>
</reference>
<reference evidence="1" key="2">
    <citation type="submission" date="2025-09" db="UniProtKB">
        <authorList>
            <consortium name="EnsemblPlants"/>
        </authorList>
    </citation>
    <scope>IDENTIFICATION</scope>
</reference>
<keyword evidence="2" id="KW-1185">Reference proteome</keyword>
<dbReference type="EnsemblPlants" id="AVESA.00010b.r2.4AG0608800.1">
    <property type="protein sequence ID" value="AVESA.00010b.r2.4AG0608800.1.CDS.1"/>
    <property type="gene ID" value="AVESA.00010b.r2.4AG0608800"/>
</dbReference>
<organism evidence="1 2">
    <name type="scientific">Avena sativa</name>
    <name type="common">Oat</name>
    <dbReference type="NCBI Taxonomy" id="4498"/>
    <lineage>
        <taxon>Eukaryota</taxon>
        <taxon>Viridiplantae</taxon>
        <taxon>Streptophyta</taxon>
        <taxon>Embryophyta</taxon>
        <taxon>Tracheophyta</taxon>
        <taxon>Spermatophyta</taxon>
        <taxon>Magnoliopsida</taxon>
        <taxon>Liliopsida</taxon>
        <taxon>Poales</taxon>
        <taxon>Poaceae</taxon>
        <taxon>BOP clade</taxon>
        <taxon>Pooideae</taxon>
        <taxon>Poodae</taxon>
        <taxon>Poeae</taxon>
        <taxon>Poeae Chloroplast Group 1 (Aveneae type)</taxon>
        <taxon>Aveninae</taxon>
        <taxon>Avena</taxon>
    </lineage>
</organism>
<dbReference type="Proteomes" id="UP001732700">
    <property type="component" value="Chromosome 4A"/>
</dbReference>
<evidence type="ECO:0000313" key="1">
    <source>
        <dbReference type="EnsemblPlants" id="AVESA.00010b.r2.4AG0608800.1.CDS.1"/>
    </source>
</evidence>
<name>A0ACD5WAN1_AVESA</name>
<accession>A0ACD5WAN1</accession>
<proteinExistence type="predicted"/>